<keyword evidence="1" id="KW-0676">Redox-active center</keyword>
<name>A0A2S5A542_9SPHI</name>
<sequence>MRFKSFKKRFPIPLMAFLILSNFCYSQQKNEIRWLNMQEVEALMKKKPKKILIDVYTDWCGWCKTMDKKTYLNEGVIEIINRDYYAVKFNAETRDTITFNNKVYAYNPNYRCNELAAALLNGQMSYPNTVFMDEKLQVLTAVAGFVNSDEFIPILNYFGENHYLKKKWEEYKSTLQKM</sequence>
<dbReference type="EMBL" id="PQVF01000004">
    <property type="protein sequence ID" value="POY37407.1"/>
    <property type="molecule type" value="Genomic_DNA"/>
</dbReference>
<comment type="caution">
    <text evidence="4">The sequence shown here is derived from an EMBL/GenBank/DDBJ whole genome shotgun (WGS) entry which is preliminary data.</text>
</comment>
<dbReference type="OrthoDB" id="120730at2"/>
<dbReference type="Pfam" id="PF03190">
    <property type="entry name" value="Thioredox_DsbH"/>
    <property type="match status" value="1"/>
</dbReference>
<gene>
    <name evidence="4" type="ORF">C3K47_06500</name>
</gene>
<organism evidence="4 5">
    <name type="scientific">Solitalea longa</name>
    <dbReference type="NCBI Taxonomy" id="2079460"/>
    <lineage>
        <taxon>Bacteria</taxon>
        <taxon>Pseudomonadati</taxon>
        <taxon>Bacteroidota</taxon>
        <taxon>Sphingobacteriia</taxon>
        <taxon>Sphingobacteriales</taxon>
        <taxon>Sphingobacteriaceae</taxon>
        <taxon>Solitalea</taxon>
    </lineage>
</organism>
<keyword evidence="5" id="KW-1185">Reference proteome</keyword>
<accession>A0A2S5A542</accession>
<feature type="domain" description="Spermatogenesis-associated protein 20-like TRX" evidence="3">
    <location>
        <begin position="21"/>
        <end position="172"/>
    </location>
</feature>
<evidence type="ECO:0000256" key="1">
    <source>
        <dbReference type="ARBA" id="ARBA00023284"/>
    </source>
</evidence>
<dbReference type="SUPFAM" id="SSF52833">
    <property type="entry name" value="Thioredoxin-like"/>
    <property type="match status" value="1"/>
</dbReference>
<proteinExistence type="predicted"/>
<dbReference type="Proteomes" id="UP000236893">
    <property type="component" value="Unassembled WGS sequence"/>
</dbReference>
<dbReference type="AlphaFoldDB" id="A0A2S5A542"/>
<dbReference type="InterPro" id="IPR017937">
    <property type="entry name" value="Thioredoxin_CS"/>
</dbReference>
<reference evidence="4 5" key="1">
    <citation type="submission" date="2018-01" db="EMBL/GenBank/DDBJ databases">
        <authorList>
            <person name="Gaut B.S."/>
            <person name="Morton B.R."/>
            <person name="Clegg M.T."/>
            <person name="Duvall M.R."/>
        </authorList>
    </citation>
    <scope>NUCLEOTIDE SEQUENCE [LARGE SCALE GENOMIC DNA]</scope>
    <source>
        <strain evidence="4 5">HR-AV</strain>
    </source>
</reference>
<evidence type="ECO:0000256" key="2">
    <source>
        <dbReference type="SAM" id="SignalP"/>
    </source>
</evidence>
<feature type="chain" id="PRO_5015566425" evidence="2">
    <location>
        <begin position="27"/>
        <end position="178"/>
    </location>
</feature>
<dbReference type="PROSITE" id="PS00194">
    <property type="entry name" value="THIOREDOXIN_1"/>
    <property type="match status" value="1"/>
</dbReference>
<evidence type="ECO:0000313" key="5">
    <source>
        <dbReference type="Proteomes" id="UP000236893"/>
    </source>
</evidence>
<keyword evidence="2" id="KW-0732">Signal</keyword>
<protein>
    <submittedName>
        <fullName evidence="4">Thioredoxin</fullName>
    </submittedName>
</protein>
<dbReference type="InterPro" id="IPR036249">
    <property type="entry name" value="Thioredoxin-like_sf"/>
</dbReference>
<dbReference type="InterPro" id="IPR004879">
    <property type="entry name" value="Ssp411-like_TRX"/>
</dbReference>
<dbReference type="Gene3D" id="3.40.30.10">
    <property type="entry name" value="Glutaredoxin"/>
    <property type="match status" value="1"/>
</dbReference>
<feature type="signal peptide" evidence="2">
    <location>
        <begin position="1"/>
        <end position="26"/>
    </location>
</feature>
<evidence type="ECO:0000313" key="4">
    <source>
        <dbReference type="EMBL" id="POY37407.1"/>
    </source>
</evidence>
<evidence type="ECO:0000259" key="3">
    <source>
        <dbReference type="Pfam" id="PF03190"/>
    </source>
</evidence>